<dbReference type="EMBL" id="BMOE01000002">
    <property type="protein sequence ID" value="GGJ66859.1"/>
    <property type="molecule type" value="Genomic_DNA"/>
</dbReference>
<dbReference type="InterPro" id="IPR018484">
    <property type="entry name" value="FGGY_N"/>
</dbReference>
<comment type="caution">
    <text evidence="11">The sequence shown here is derived from an EMBL/GenBank/DDBJ whole genome shotgun (WGS) entry which is preliminary data.</text>
</comment>
<keyword evidence="4 11" id="KW-0418">Kinase</keyword>
<evidence type="ECO:0000256" key="3">
    <source>
        <dbReference type="ARBA" id="ARBA00022741"/>
    </source>
</evidence>
<feature type="domain" description="Carbohydrate kinase FGGY C-terminal" evidence="10">
    <location>
        <begin position="259"/>
        <end position="446"/>
    </location>
</feature>
<dbReference type="GO" id="GO:0019301">
    <property type="term" value="P:rhamnose catabolic process"/>
    <property type="evidence" value="ECO:0007669"/>
    <property type="project" value="InterPro"/>
</dbReference>
<dbReference type="GO" id="GO:0005524">
    <property type="term" value="F:ATP binding"/>
    <property type="evidence" value="ECO:0007669"/>
    <property type="project" value="UniProtKB-KW"/>
</dbReference>
<dbReference type="PIRSF" id="PIRSF000538">
    <property type="entry name" value="GlpK"/>
    <property type="match status" value="1"/>
</dbReference>
<dbReference type="PANTHER" id="PTHR10196:SF93">
    <property type="entry name" value="L-RHAMNULOKINASE"/>
    <property type="match status" value="1"/>
</dbReference>
<dbReference type="RefSeq" id="WP_188961064.1">
    <property type="nucleotide sequence ID" value="NZ_BMOE01000002.1"/>
</dbReference>
<gene>
    <name evidence="11" type="ORF">GCM10008939_08820</name>
</gene>
<dbReference type="SUPFAM" id="SSF53067">
    <property type="entry name" value="Actin-like ATPase domain"/>
    <property type="match status" value="2"/>
</dbReference>
<keyword evidence="5" id="KW-0067">ATP-binding</keyword>
<dbReference type="GO" id="GO:0005829">
    <property type="term" value="C:cytosol"/>
    <property type="evidence" value="ECO:0007669"/>
    <property type="project" value="TreeGrafter"/>
</dbReference>
<dbReference type="InterPro" id="IPR043129">
    <property type="entry name" value="ATPase_NBD"/>
</dbReference>
<keyword evidence="7" id="KW-0684">Rhamnose metabolism</keyword>
<keyword evidence="6" id="KW-1015">Disulfide bond</keyword>
<evidence type="ECO:0000256" key="7">
    <source>
        <dbReference type="ARBA" id="ARBA00023308"/>
    </source>
</evidence>
<evidence type="ECO:0000256" key="1">
    <source>
        <dbReference type="ARBA" id="ARBA00009156"/>
    </source>
</evidence>
<evidence type="ECO:0000256" key="6">
    <source>
        <dbReference type="ARBA" id="ARBA00023157"/>
    </source>
</evidence>
<accession>A0A917ULX7</accession>
<evidence type="ECO:0000256" key="8">
    <source>
        <dbReference type="SAM" id="MobiDB-lite"/>
    </source>
</evidence>
<proteinExistence type="inferred from homology"/>
<sequence>MSAEVSGASTRHVAIDLGASSGRVALGTVHGGQLEVEVLHRFPNGGVPVNGGLQWDILGLWREVLHGLTLAGRRGEIASVGVNSWAVDYGLLDTHGELLSGVHHYRSPRLDGVMERVRAKLGNDAIYRATGIQFLPFNTLYQLAAERPERLAEAQVLLMVPDLLHFWLCGAKVTERTNASTTQLYDPRTGDWAWALVDAAGIPRALLPRIVEPGTDLGALRPEVAAETGLTGTHVIAPATHDTASAVAAVPAGENPGWAYVSSGTWSLVGVESPRPVLGGAARTMNLTNEAGIGGTTRLLKNVMGLWIVQECRRAWNAEFGALYADAAALPAGGSVFDPDDARFLAPGTDMPGRVQAACRDTGQPVPQSPPEIVRCVLDSLARRIADVLDGLEAVTGTPVDTLYVVGGGSQGDLLNQLTADATGRPVVAGPVEATLIGNLLVQAQAGGHLGGMRLRDVVRASSDLQTFTPSSGQARAPRAGTRQTGRGVTP</sequence>
<keyword evidence="2" id="KW-0808">Transferase</keyword>
<evidence type="ECO:0000256" key="4">
    <source>
        <dbReference type="ARBA" id="ARBA00022777"/>
    </source>
</evidence>
<dbReference type="InterPro" id="IPR018485">
    <property type="entry name" value="FGGY_C"/>
</dbReference>
<keyword evidence="12" id="KW-1185">Reference proteome</keyword>
<name>A0A917ULX7_9DEIO</name>
<dbReference type="Pfam" id="PF00370">
    <property type="entry name" value="FGGY_N"/>
    <property type="match status" value="1"/>
</dbReference>
<dbReference type="Pfam" id="PF02782">
    <property type="entry name" value="FGGY_C"/>
    <property type="match status" value="1"/>
</dbReference>
<keyword evidence="3" id="KW-0547">Nucleotide-binding</keyword>
<feature type="domain" description="Carbohydrate kinase FGGY N-terminal" evidence="9">
    <location>
        <begin position="13"/>
        <end position="247"/>
    </location>
</feature>
<feature type="region of interest" description="Disordered" evidence="8">
    <location>
        <begin position="466"/>
        <end position="491"/>
    </location>
</feature>
<evidence type="ECO:0000313" key="12">
    <source>
        <dbReference type="Proteomes" id="UP000635726"/>
    </source>
</evidence>
<dbReference type="Gene3D" id="3.30.420.40">
    <property type="match status" value="2"/>
</dbReference>
<comment type="similarity">
    <text evidence="1">Belongs to the FGGY kinase family.</text>
</comment>
<organism evidence="11 12">
    <name type="scientific">Deinococcus aquiradiocola</name>
    <dbReference type="NCBI Taxonomy" id="393059"/>
    <lineage>
        <taxon>Bacteria</taxon>
        <taxon>Thermotogati</taxon>
        <taxon>Deinococcota</taxon>
        <taxon>Deinococci</taxon>
        <taxon>Deinococcales</taxon>
        <taxon>Deinococcaceae</taxon>
        <taxon>Deinococcus</taxon>
    </lineage>
</organism>
<reference evidence="11" key="2">
    <citation type="submission" date="2020-09" db="EMBL/GenBank/DDBJ databases">
        <authorList>
            <person name="Sun Q."/>
            <person name="Ohkuma M."/>
        </authorList>
    </citation>
    <scope>NUCLEOTIDE SEQUENCE</scope>
    <source>
        <strain evidence="11">JCM 14371</strain>
    </source>
</reference>
<dbReference type="GO" id="GO:0008993">
    <property type="term" value="F:rhamnulokinase activity"/>
    <property type="evidence" value="ECO:0007669"/>
    <property type="project" value="InterPro"/>
</dbReference>
<reference evidence="11" key="1">
    <citation type="journal article" date="2014" name="Int. J. Syst. Evol. Microbiol.">
        <title>Complete genome sequence of Corynebacterium casei LMG S-19264T (=DSM 44701T), isolated from a smear-ripened cheese.</title>
        <authorList>
            <consortium name="US DOE Joint Genome Institute (JGI-PGF)"/>
            <person name="Walter F."/>
            <person name="Albersmeier A."/>
            <person name="Kalinowski J."/>
            <person name="Ruckert C."/>
        </authorList>
    </citation>
    <scope>NUCLEOTIDE SEQUENCE</scope>
    <source>
        <strain evidence="11">JCM 14371</strain>
    </source>
</reference>
<evidence type="ECO:0000259" key="10">
    <source>
        <dbReference type="Pfam" id="PF02782"/>
    </source>
</evidence>
<dbReference type="InterPro" id="IPR000577">
    <property type="entry name" value="Carb_kinase_FGGY"/>
</dbReference>
<dbReference type="AlphaFoldDB" id="A0A917ULX7"/>
<dbReference type="InterPro" id="IPR013449">
    <property type="entry name" value="Rhamnulokinase"/>
</dbReference>
<dbReference type="Proteomes" id="UP000635726">
    <property type="component" value="Unassembled WGS sequence"/>
</dbReference>
<dbReference type="PANTHER" id="PTHR10196">
    <property type="entry name" value="SUGAR KINASE"/>
    <property type="match status" value="1"/>
</dbReference>
<protein>
    <submittedName>
        <fullName evidence="11">Carbohydrate kinase</fullName>
    </submittedName>
</protein>
<feature type="compositionally biased region" description="Polar residues" evidence="8">
    <location>
        <begin position="482"/>
        <end position="491"/>
    </location>
</feature>
<evidence type="ECO:0000256" key="5">
    <source>
        <dbReference type="ARBA" id="ARBA00022840"/>
    </source>
</evidence>
<dbReference type="GO" id="GO:0004370">
    <property type="term" value="F:glycerol kinase activity"/>
    <property type="evidence" value="ECO:0007669"/>
    <property type="project" value="TreeGrafter"/>
</dbReference>
<evidence type="ECO:0000259" key="9">
    <source>
        <dbReference type="Pfam" id="PF00370"/>
    </source>
</evidence>
<dbReference type="GO" id="GO:0006071">
    <property type="term" value="P:glycerol metabolic process"/>
    <property type="evidence" value="ECO:0007669"/>
    <property type="project" value="TreeGrafter"/>
</dbReference>
<evidence type="ECO:0000313" key="11">
    <source>
        <dbReference type="EMBL" id="GGJ66859.1"/>
    </source>
</evidence>
<evidence type="ECO:0000256" key="2">
    <source>
        <dbReference type="ARBA" id="ARBA00022679"/>
    </source>
</evidence>
<dbReference type="CDD" id="cd07771">
    <property type="entry name" value="ASKHA_NBD_FGGY_RhaB-like"/>
    <property type="match status" value="1"/>
</dbReference>